<evidence type="ECO:0000313" key="7">
    <source>
        <dbReference type="Proteomes" id="UP000177811"/>
    </source>
</evidence>
<comment type="similarity">
    <text evidence="2 5">Belongs to the DegT/DnrJ/EryC1 family.</text>
</comment>
<evidence type="ECO:0000256" key="4">
    <source>
        <dbReference type="PIRSR" id="PIRSR000390-2"/>
    </source>
</evidence>
<feature type="modified residue" description="N6-(pyridoxal phosphate)lysine" evidence="4">
    <location>
        <position position="180"/>
    </location>
</feature>
<proteinExistence type="inferred from homology"/>
<evidence type="ECO:0000256" key="3">
    <source>
        <dbReference type="PIRSR" id="PIRSR000390-1"/>
    </source>
</evidence>
<organism evidence="6 7">
    <name type="scientific">Candidatus Sungbacteria bacterium RIFCSPHIGHO2_02_FULL_51_29</name>
    <dbReference type="NCBI Taxonomy" id="1802273"/>
    <lineage>
        <taxon>Bacteria</taxon>
        <taxon>Candidatus Sungiibacteriota</taxon>
    </lineage>
</organism>
<reference evidence="6 7" key="1">
    <citation type="journal article" date="2016" name="Nat. Commun.">
        <title>Thousands of microbial genomes shed light on interconnected biogeochemical processes in an aquifer system.</title>
        <authorList>
            <person name="Anantharaman K."/>
            <person name="Brown C.T."/>
            <person name="Hug L.A."/>
            <person name="Sharon I."/>
            <person name="Castelle C.J."/>
            <person name="Probst A.J."/>
            <person name="Thomas B.C."/>
            <person name="Singh A."/>
            <person name="Wilkins M.J."/>
            <person name="Karaoz U."/>
            <person name="Brodie E.L."/>
            <person name="Williams K.H."/>
            <person name="Hubbard S.S."/>
            <person name="Banfield J.F."/>
        </authorList>
    </citation>
    <scope>NUCLEOTIDE SEQUENCE [LARGE SCALE GENOMIC DNA]</scope>
</reference>
<keyword evidence="1 4" id="KW-0663">Pyridoxal phosphate</keyword>
<dbReference type="InterPro" id="IPR000653">
    <property type="entry name" value="DegT/StrS_aminotransferase"/>
</dbReference>
<comment type="caution">
    <text evidence="6">The sequence shown here is derived from an EMBL/GenBank/DDBJ whole genome shotgun (WGS) entry which is preliminary data.</text>
</comment>
<accession>A0A1G2KPH3</accession>
<evidence type="ECO:0000313" key="6">
    <source>
        <dbReference type="EMBL" id="OHA01283.1"/>
    </source>
</evidence>
<protein>
    <recommendedName>
        <fullName evidence="8">DegT/DnrJ/EryC1/StrS family aminotransferase</fullName>
    </recommendedName>
</protein>
<evidence type="ECO:0008006" key="8">
    <source>
        <dbReference type="Google" id="ProtNLM"/>
    </source>
</evidence>
<dbReference type="SUPFAM" id="SSF53383">
    <property type="entry name" value="PLP-dependent transferases"/>
    <property type="match status" value="1"/>
</dbReference>
<dbReference type="GO" id="GO:0008483">
    <property type="term" value="F:transaminase activity"/>
    <property type="evidence" value="ECO:0007669"/>
    <property type="project" value="TreeGrafter"/>
</dbReference>
<dbReference type="PIRSF" id="PIRSF000390">
    <property type="entry name" value="PLP_StrS"/>
    <property type="match status" value="1"/>
</dbReference>
<dbReference type="CDD" id="cd00616">
    <property type="entry name" value="AHBA_syn"/>
    <property type="match status" value="1"/>
</dbReference>
<dbReference type="Gene3D" id="3.90.1150.10">
    <property type="entry name" value="Aspartate Aminotransferase, domain 1"/>
    <property type="match status" value="1"/>
</dbReference>
<feature type="active site" description="Proton acceptor" evidence="3">
    <location>
        <position position="180"/>
    </location>
</feature>
<dbReference type="Proteomes" id="UP000177811">
    <property type="component" value="Unassembled WGS sequence"/>
</dbReference>
<dbReference type="InterPro" id="IPR015421">
    <property type="entry name" value="PyrdxlP-dep_Trfase_major"/>
</dbReference>
<dbReference type="Pfam" id="PF01041">
    <property type="entry name" value="DegT_DnrJ_EryC1"/>
    <property type="match status" value="1"/>
</dbReference>
<evidence type="ECO:0000256" key="1">
    <source>
        <dbReference type="ARBA" id="ARBA00022898"/>
    </source>
</evidence>
<evidence type="ECO:0000256" key="2">
    <source>
        <dbReference type="ARBA" id="ARBA00037999"/>
    </source>
</evidence>
<dbReference type="PANTHER" id="PTHR30244:SF36">
    <property type="entry name" value="3-OXO-GLUCOSE-6-PHOSPHATE:GLUTAMATE AMINOTRANSFERASE"/>
    <property type="match status" value="1"/>
</dbReference>
<dbReference type="Gene3D" id="3.40.640.10">
    <property type="entry name" value="Type I PLP-dependent aspartate aminotransferase-like (Major domain)"/>
    <property type="match status" value="1"/>
</dbReference>
<dbReference type="InterPro" id="IPR015422">
    <property type="entry name" value="PyrdxlP-dep_Trfase_small"/>
</dbReference>
<sequence>MTSMDTLLRDAKILLACWDIIRSRDFLMGRRVRSFEKKLSRVLGGLPVASVASGTDGLILSLKALGIGPGDEVIVPAVSFFSTAASVAWVNAMPVFVDVDPATFHCDPVQLESAVTPKTKAVMVAHLNGGMADMEPIVAIARRHHIFIIEDAAQAIGALYKGHPAGHYGDVAVFSFNPSKILATYGDGGAVASRDVSLIEKISRMRMYGSRLQDLSARHDMLGVASRLGPFQAAVLDIGIDVLEKRIQARRKIFFQLVAGLADVSTVVVPAARMQEDHFVTGYRFPLLVPKRDALLSRLRRAGIDARTHYQVPLPRFQAFSSLPSFSKEFPGAERVAREVVVLPTDQMLTDGDVQKIISLCGETAN</sequence>
<dbReference type="AlphaFoldDB" id="A0A1G2KPH3"/>
<dbReference type="PANTHER" id="PTHR30244">
    <property type="entry name" value="TRANSAMINASE"/>
    <property type="match status" value="1"/>
</dbReference>
<dbReference type="EMBL" id="MHQL01000066">
    <property type="protein sequence ID" value="OHA01283.1"/>
    <property type="molecule type" value="Genomic_DNA"/>
</dbReference>
<dbReference type="GO" id="GO:0000271">
    <property type="term" value="P:polysaccharide biosynthetic process"/>
    <property type="evidence" value="ECO:0007669"/>
    <property type="project" value="TreeGrafter"/>
</dbReference>
<gene>
    <name evidence="6" type="ORF">A3C16_01940</name>
</gene>
<evidence type="ECO:0000256" key="5">
    <source>
        <dbReference type="RuleBase" id="RU004508"/>
    </source>
</evidence>
<dbReference type="GO" id="GO:0030170">
    <property type="term" value="F:pyridoxal phosphate binding"/>
    <property type="evidence" value="ECO:0007669"/>
    <property type="project" value="TreeGrafter"/>
</dbReference>
<name>A0A1G2KPH3_9BACT</name>
<dbReference type="InterPro" id="IPR015424">
    <property type="entry name" value="PyrdxlP-dep_Trfase"/>
</dbReference>